<organism evidence="3 4">
    <name type="scientific">Algoriphagus zhangzhouensis</name>
    <dbReference type="NCBI Taxonomy" id="1073327"/>
    <lineage>
        <taxon>Bacteria</taxon>
        <taxon>Pseudomonadati</taxon>
        <taxon>Bacteroidota</taxon>
        <taxon>Cytophagia</taxon>
        <taxon>Cytophagales</taxon>
        <taxon>Cyclobacteriaceae</taxon>
        <taxon>Algoriphagus</taxon>
    </lineage>
</organism>
<accession>A0A1M7ZDP4</accession>
<feature type="signal peptide" evidence="1">
    <location>
        <begin position="1"/>
        <end position="23"/>
    </location>
</feature>
<dbReference type="EMBL" id="FRXN01000003">
    <property type="protein sequence ID" value="SHO63008.1"/>
    <property type="molecule type" value="Genomic_DNA"/>
</dbReference>
<sequence>MKKLLSNLSFTLALVFVSTLTFAQNVLVDVNKSYPGIKTIEVQGGWLDVSYQGGSSGDVQVEAYLQSEDENQDIIFVTLGDVLKISYERSNRNRSWNTNRSKGWIKISGPENMDLEIKNSSGNLMVDRVTNDETTLKVTSGKISASKIGGDLNIGATSGNLIVDGVTGSIDAGLTSGNADIKNVSGDLDYQSTSGSLTAENVDGELSVNLTSGNAKLYHIGQLGRLRFTSGNIRAEDAGLGPNTSFSGTSGNFRVQTNSDLKAYNFELKASSGNLKVGGISTGKTLEIDNGASDTIKGNISSGGITIDN</sequence>
<dbReference type="Proteomes" id="UP000184609">
    <property type="component" value="Unassembled WGS sequence"/>
</dbReference>
<name>A0A1M7ZDP4_9BACT</name>
<protein>
    <submittedName>
        <fullName evidence="3">Putative adhesin</fullName>
    </submittedName>
</protein>
<dbReference type="OrthoDB" id="838235at2"/>
<gene>
    <name evidence="3" type="ORF">SAMN04488108_2461</name>
</gene>
<keyword evidence="4" id="KW-1185">Reference proteome</keyword>
<evidence type="ECO:0000313" key="3">
    <source>
        <dbReference type="EMBL" id="SHO63008.1"/>
    </source>
</evidence>
<keyword evidence="1" id="KW-0732">Signal</keyword>
<feature type="domain" description="DUF4097" evidence="2">
    <location>
        <begin position="38"/>
        <end position="217"/>
    </location>
</feature>
<dbReference type="RefSeq" id="WP_073572095.1">
    <property type="nucleotide sequence ID" value="NZ_FRXN01000003.1"/>
</dbReference>
<evidence type="ECO:0000313" key="4">
    <source>
        <dbReference type="Proteomes" id="UP000184609"/>
    </source>
</evidence>
<dbReference type="STRING" id="1073327.SAMN04488108_2461"/>
<reference evidence="4" key="1">
    <citation type="submission" date="2016-12" db="EMBL/GenBank/DDBJ databases">
        <authorList>
            <person name="Varghese N."/>
            <person name="Submissions S."/>
        </authorList>
    </citation>
    <scope>NUCLEOTIDE SEQUENCE [LARGE SCALE GENOMIC DNA]</scope>
    <source>
        <strain evidence="4">DSM 25035</strain>
    </source>
</reference>
<feature type="chain" id="PRO_5012794271" evidence="1">
    <location>
        <begin position="24"/>
        <end position="309"/>
    </location>
</feature>
<dbReference type="AlphaFoldDB" id="A0A1M7ZDP4"/>
<dbReference type="Pfam" id="PF13349">
    <property type="entry name" value="DUF4097"/>
    <property type="match status" value="1"/>
</dbReference>
<proteinExistence type="predicted"/>
<evidence type="ECO:0000259" key="2">
    <source>
        <dbReference type="Pfam" id="PF13349"/>
    </source>
</evidence>
<evidence type="ECO:0000256" key="1">
    <source>
        <dbReference type="SAM" id="SignalP"/>
    </source>
</evidence>
<dbReference type="InterPro" id="IPR025164">
    <property type="entry name" value="Toastrack_DUF4097"/>
</dbReference>